<keyword evidence="3" id="KW-1185">Reference proteome</keyword>
<dbReference type="InterPro" id="IPR043764">
    <property type="entry name" value="DUF5710"/>
</dbReference>
<sequence length="214" mass="24877">MLYLNVHFSEKDEAKSKYARWDPEKKKWYATNEKYYYRFSKWIEGESVATNNVYIAVMDRECWKCKNETPVYGFAVRSKGIIDITGETDDIEEYTGFDTVIIPISSNDVPEEVRKYLSESTKCEIRFSKTIKKSYFSNICTHCNTLQGNHFVYDEVDSFTGIETTMLEENPISYIKFKLVNDIPLIYEAGDHIVAPPVKIFDENNIIESGISIE</sequence>
<dbReference type="EMBL" id="QUMW01000001">
    <property type="protein sequence ID" value="REG26371.1"/>
    <property type="molecule type" value="Genomic_DNA"/>
</dbReference>
<proteinExistence type="predicted"/>
<evidence type="ECO:0000259" key="1">
    <source>
        <dbReference type="Pfam" id="PF18974"/>
    </source>
</evidence>
<evidence type="ECO:0000313" key="3">
    <source>
        <dbReference type="Proteomes" id="UP000257076"/>
    </source>
</evidence>
<protein>
    <recommendedName>
        <fullName evidence="1">DUF5710 domain-containing protein</fullName>
    </recommendedName>
</protein>
<comment type="caution">
    <text evidence="2">The sequence shown here is derived from an EMBL/GenBank/DDBJ whole genome shotgun (WGS) entry which is preliminary data.</text>
</comment>
<name>A0A3E0B367_9STAP</name>
<feature type="domain" description="DUF5710" evidence="1">
    <location>
        <begin position="1"/>
        <end position="43"/>
    </location>
</feature>
<accession>A0A3E0B367</accession>
<evidence type="ECO:0000313" key="2">
    <source>
        <dbReference type="EMBL" id="REG26371.1"/>
    </source>
</evidence>
<reference evidence="2 3" key="1">
    <citation type="submission" date="2018-08" db="EMBL/GenBank/DDBJ databases">
        <title>Genomic Encyclopedia of Type Strains, Phase IV (KMG-IV): sequencing the most valuable type-strain genomes for metagenomic binning, comparative biology and taxonomic classification.</title>
        <authorList>
            <person name="Goeker M."/>
        </authorList>
    </citation>
    <scope>NUCLEOTIDE SEQUENCE [LARGE SCALE GENOMIC DNA]</scope>
    <source>
        <strain evidence="2 3">DSM 17274</strain>
    </source>
</reference>
<organism evidence="2 3">
    <name type="scientific">Jeotgalicoccus halotolerans</name>
    <dbReference type="NCBI Taxonomy" id="157227"/>
    <lineage>
        <taxon>Bacteria</taxon>
        <taxon>Bacillati</taxon>
        <taxon>Bacillota</taxon>
        <taxon>Bacilli</taxon>
        <taxon>Bacillales</taxon>
        <taxon>Staphylococcaceae</taxon>
        <taxon>Jeotgalicoccus</taxon>
    </lineage>
</organism>
<gene>
    <name evidence="2" type="ORF">DFR63_0012</name>
</gene>
<dbReference type="Proteomes" id="UP000257076">
    <property type="component" value="Unassembled WGS sequence"/>
</dbReference>
<dbReference type="RefSeq" id="WP_162842238.1">
    <property type="nucleotide sequence ID" value="NZ_CBCSHX010000010.1"/>
</dbReference>
<dbReference type="AlphaFoldDB" id="A0A3E0B367"/>
<dbReference type="Pfam" id="PF18974">
    <property type="entry name" value="DUF5710"/>
    <property type="match status" value="1"/>
</dbReference>